<feature type="domain" description="Calcineurin-like phosphoesterase" evidence="2">
    <location>
        <begin position="130"/>
        <end position="477"/>
    </location>
</feature>
<dbReference type="RefSeq" id="WP_014705330.1">
    <property type="nucleotide sequence ID" value="NC_017857.3"/>
</dbReference>
<dbReference type="CDD" id="cd00838">
    <property type="entry name" value="MPP_superfamily"/>
    <property type="match status" value="1"/>
</dbReference>
<reference evidence="3 4" key="2">
    <citation type="journal article" date="2013" name="Int. J. Syst. Evol. Microbiol.">
        <title>Methylophaga nitratireducenticrescens sp. nov. and Methylophaga frappieri sp. nov., isolated from the biofilm of the methanol-fed denitrification system treating the seawater at the Montreal Biodome.</title>
        <authorList>
            <person name="Villeneuve C."/>
            <person name="Martineau C."/>
            <person name="Mauffrey F."/>
            <person name="Villemur R."/>
        </authorList>
    </citation>
    <scope>NUCLEOTIDE SEQUENCE [LARGE SCALE GENOMIC DNA]</scope>
    <source>
        <strain evidence="3 4">JAM1</strain>
    </source>
</reference>
<name>I1XEY5_METNJ</name>
<dbReference type="Pfam" id="PF00149">
    <property type="entry name" value="Metallophos"/>
    <property type="match status" value="1"/>
</dbReference>
<dbReference type="InterPro" id="IPR039331">
    <property type="entry name" value="PAPs-like"/>
</dbReference>
<dbReference type="Proteomes" id="UP000009144">
    <property type="component" value="Chromosome"/>
</dbReference>
<keyword evidence="4" id="KW-1185">Reference proteome</keyword>
<dbReference type="HOGENOM" id="CLU_016378_0_0_6"/>
<dbReference type="EMBL" id="CP003390">
    <property type="protein sequence ID" value="AFI82954.1"/>
    <property type="molecule type" value="Genomic_DNA"/>
</dbReference>
<evidence type="ECO:0000313" key="4">
    <source>
        <dbReference type="Proteomes" id="UP000009144"/>
    </source>
</evidence>
<dbReference type="Gene3D" id="3.60.21.10">
    <property type="match status" value="1"/>
</dbReference>
<dbReference type="PANTHER" id="PTHR22953:SF153">
    <property type="entry name" value="PURPLE ACID PHOSPHATASE"/>
    <property type="match status" value="1"/>
</dbReference>
<accession>I1XEY5</accession>
<protein>
    <submittedName>
        <fullName evidence="3">Calcineurin-like phosphoesterase</fullName>
    </submittedName>
</protein>
<organism evidence="3 4">
    <name type="scientific">Methylophaga nitratireducenticrescens</name>
    <dbReference type="NCBI Taxonomy" id="754476"/>
    <lineage>
        <taxon>Bacteria</taxon>
        <taxon>Pseudomonadati</taxon>
        <taxon>Pseudomonadota</taxon>
        <taxon>Gammaproteobacteria</taxon>
        <taxon>Thiotrichales</taxon>
        <taxon>Piscirickettsiaceae</taxon>
        <taxon>Methylophaga</taxon>
    </lineage>
</organism>
<dbReference type="SUPFAM" id="SSF56300">
    <property type="entry name" value="Metallo-dependent phosphatases"/>
    <property type="match status" value="1"/>
</dbReference>
<gene>
    <name evidence="3" type="ordered locus">Q7A_93</name>
</gene>
<dbReference type="AlphaFoldDB" id="I1XEY5"/>
<dbReference type="STRING" id="754476.Q7A_93"/>
<dbReference type="InterPro" id="IPR029052">
    <property type="entry name" value="Metallo-depent_PP-like"/>
</dbReference>
<evidence type="ECO:0000256" key="1">
    <source>
        <dbReference type="ARBA" id="ARBA00022729"/>
    </source>
</evidence>
<dbReference type="GO" id="GO:0003993">
    <property type="term" value="F:acid phosphatase activity"/>
    <property type="evidence" value="ECO:0007669"/>
    <property type="project" value="InterPro"/>
</dbReference>
<dbReference type="PANTHER" id="PTHR22953">
    <property type="entry name" value="ACID PHOSPHATASE RELATED"/>
    <property type="match status" value="1"/>
</dbReference>
<dbReference type="KEGG" id="mej:Q7A_93"/>
<evidence type="ECO:0000259" key="2">
    <source>
        <dbReference type="Pfam" id="PF00149"/>
    </source>
</evidence>
<dbReference type="InterPro" id="IPR004843">
    <property type="entry name" value="Calcineurin-like_PHP"/>
</dbReference>
<keyword evidence="1" id="KW-0732">Signal</keyword>
<evidence type="ECO:0000313" key="3">
    <source>
        <dbReference type="EMBL" id="AFI82954.1"/>
    </source>
</evidence>
<dbReference type="PATRIC" id="fig|754476.3.peg.92"/>
<reference evidence="3 4" key="1">
    <citation type="journal article" date="2012" name="J. Bacteriol.">
        <title>Complete genome sequences of Methylophaga sp. strain JAM1 and Methylophaga sp. strain JAM7.</title>
        <authorList>
            <person name="Villeneuve C."/>
            <person name="Martineau C."/>
            <person name="Mauffrey F."/>
            <person name="Villemur R."/>
        </authorList>
    </citation>
    <scope>NUCLEOTIDE SEQUENCE [LARGE SCALE GENOMIC DNA]</scope>
    <source>
        <strain evidence="3 4">JAM1</strain>
    </source>
</reference>
<sequence>MVKKVPESIEENGQFLSDPFLQLPTLDSVNVVWFTNFAGQSHQLHYGDGLIADATTTKMTRTFEDADSSQPGRDYQTLTLRKVYRHEATATSLTAGVRLNYQVKSITDEGQILLSDSYSLAPLPEKNTPLKILLTSDLQSKTNAPANYQKVVETIGQPDAVFFAGDLVNIPDRASEWFDQIEDGAPPFFPTLQGRYQKLKPDSVYNGGEILQHTPLFAAIGNHEVMGRFLPQQPDHRMNNSFNDPQPRWYAEIAYEQIKQQINPDNDPPIKAQWLLDNSHNQHTYLEIFSFPEDGPRGKEYYAMAFGDVFLISMNVSRIWRSWNVSGQHRSKFVEALSELQIPDAWGFGEFMFERFDAHSQQYQWLESVLQSEAFKQAKFKVVLAHQGIFGLGDNVVPVLANPLMQLVETDGNDIEKLTELTFPISPQDWQNTVLPMLPNIREIRYQYPLSDDIWRRDIEPLLVKHGVDLVQIGHSHLWNRTKVGRMHYLETSNVGNTLGAYYNDPTGIYLQNNRNSKANFWIELNSENSRWDPATYAANGDPHGRQMIHPSFFSPMHLLDKAFPKLPFVSSNQLTTFSILDTGTATVKSYVFDTADPVSEVQLFDEFSIGN</sequence>
<dbReference type="eggNOG" id="COG1409">
    <property type="taxonomic scope" value="Bacteria"/>
</dbReference>
<proteinExistence type="predicted"/>